<evidence type="ECO:0000256" key="3">
    <source>
        <dbReference type="ARBA" id="ARBA00022764"/>
    </source>
</evidence>
<dbReference type="NCBIfam" id="NF037995">
    <property type="entry name" value="TRAP_S1"/>
    <property type="match status" value="1"/>
</dbReference>
<accession>A0A1N7QN37</accession>
<evidence type="ECO:0000313" key="5">
    <source>
        <dbReference type="EMBL" id="SIT24251.1"/>
    </source>
</evidence>
<dbReference type="OrthoDB" id="7822595at2"/>
<evidence type="ECO:0000256" key="2">
    <source>
        <dbReference type="ARBA" id="ARBA00022729"/>
    </source>
</evidence>
<protein>
    <submittedName>
        <fullName evidence="5">TRAP-type C4-dicarboxylate transport system, substrate-binding protein</fullName>
    </submittedName>
</protein>
<sequence length="340" mass="36855">MKIFKAGLLSALMLAAQPAAADTTIVFNNFLSPNDKLWLDVMKPWIADIERVTEGRVKFTVPASSLAPPPEILNSVQQGVADGAFQMVGFLREQHPELQLSLLPMTYFGNEETSVALWRTWETHFKGKNDLRDVELLGLVTTPPGSFLNMKKDPFQSLSDLKGVKMWSLPGLASDTLAATGAVVSPGPAVRMYEVISGGVVDAFCCINFESLEVFNVTQYVGAATEVPGHLFAPAFAVFIRSDVMAEISPEDQARIREVSGEKLARYGSFGDPAEAAARQRAIDNGVPIVPASEAFVAELEQAFEPVRAAWFKAVEPMGIDGAAALEFYLEQQKAIADGN</sequence>
<keyword evidence="6" id="KW-1185">Reference proteome</keyword>
<keyword evidence="3" id="KW-0574">Periplasm</keyword>
<dbReference type="RefSeq" id="WP_076534346.1">
    <property type="nucleotide sequence ID" value="NZ_BMEH01000015.1"/>
</dbReference>
<dbReference type="EMBL" id="FTOT01000016">
    <property type="protein sequence ID" value="SIT24251.1"/>
    <property type="molecule type" value="Genomic_DNA"/>
</dbReference>
<evidence type="ECO:0000256" key="4">
    <source>
        <dbReference type="SAM" id="SignalP"/>
    </source>
</evidence>
<name>A0A1N7QN37_9RHOB</name>
<dbReference type="STRING" id="1086013.SAMN05421774_11637"/>
<dbReference type="Proteomes" id="UP000186141">
    <property type="component" value="Unassembled WGS sequence"/>
</dbReference>
<dbReference type="InterPro" id="IPR018389">
    <property type="entry name" value="DctP_fam"/>
</dbReference>
<evidence type="ECO:0000313" key="6">
    <source>
        <dbReference type="Proteomes" id="UP000186141"/>
    </source>
</evidence>
<dbReference type="PANTHER" id="PTHR33376">
    <property type="match status" value="1"/>
</dbReference>
<dbReference type="GO" id="GO:0055085">
    <property type="term" value="P:transmembrane transport"/>
    <property type="evidence" value="ECO:0007669"/>
    <property type="project" value="InterPro"/>
</dbReference>
<evidence type="ECO:0000256" key="1">
    <source>
        <dbReference type="ARBA" id="ARBA00004418"/>
    </source>
</evidence>
<feature type="chain" id="PRO_5012478737" evidence="4">
    <location>
        <begin position="22"/>
        <end position="340"/>
    </location>
</feature>
<dbReference type="AlphaFoldDB" id="A0A1N7QN37"/>
<keyword evidence="2 4" id="KW-0732">Signal</keyword>
<dbReference type="PANTHER" id="PTHR33376:SF15">
    <property type="entry name" value="BLL6794 PROTEIN"/>
    <property type="match status" value="1"/>
</dbReference>
<dbReference type="GO" id="GO:0042597">
    <property type="term" value="C:periplasmic space"/>
    <property type="evidence" value="ECO:0007669"/>
    <property type="project" value="UniProtKB-SubCell"/>
</dbReference>
<dbReference type="Pfam" id="PF03480">
    <property type="entry name" value="DctP"/>
    <property type="match status" value="1"/>
</dbReference>
<dbReference type="Gene3D" id="3.40.190.170">
    <property type="entry name" value="Bacterial extracellular solute-binding protein, family 7"/>
    <property type="match status" value="1"/>
</dbReference>
<reference evidence="5 6" key="1">
    <citation type="submission" date="2017-01" db="EMBL/GenBank/DDBJ databases">
        <authorList>
            <person name="Mah S.A."/>
            <person name="Swanson W.J."/>
            <person name="Moy G.W."/>
            <person name="Vacquier V.D."/>
        </authorList>
    </citation>
    <scope>NUCLEOTIDE SEQUENCE [LARGE SCALE GENOMIC DNA]</scope>
    <source>
        <strain evidence="5 6">DSM 26375</strain>
    </source>
</reference>
<comment type="subcellular location">
    <subcellularLocation>
        <location evidence="1">Periplasm</location>
    </subcellularLocation>
</comment>
<organism evidence="5 6">
    <name type="scientific">Gemmobacter megaterium</name>
    <dbReference type="NCBI Taxonomy" id="1086013"/>
    <lineage>
        <taxon>Bacteria</taxon>
        <taxon>Pseudomonadati</taxon>
        <taxon>Pseudomonadota</taxon>
        <taxon>Alphaproteobacteria</taxon>
        <taxon>Rhodobacterales</taxon>
        <taxon>Paracoccaceae</taxon>
        <taxon>Gemmobacter</taxon>
    </lineage>
</organism>
<dbReference type="InterPro" id="IPR038404">
    <property type="entry name" value="TRAP_DctP_sf"/>
</dbReference>
<gene>
    <name evidence="5" type="ORF">SAMN05421774_11637</name>
</gene>
<feature type="signal peptide" evidence="4">
    <location>
        <begin position="1"/>
        <end position="21"/>
    </location>
</feature>
<proteinExistence type="predicted"/>